<dbReference type="GO" id="GO:0031146">
    <property type="term" value="P:SCF-dependent proteasomal ubiquitin-dependent protein catabolic process"/>
    <property type="evidence" value="ECO:0007669"/>
    <property type="project" value="TreeGrafter"/>
</dbReference>
<dbReference type="EMBL" id="BMAC01000968">
    <property type="protein sequence ID" value="GFQ04707.1"/>
    <property type="molecule type" value="Genomic_DNA"/>
</dbReference>
<reference evidence="2" key="1">
    <citation type="submission" date="2020-07" db="EMBL/GenBank/DDBJ databases">
        <title>Ethylene signaling mediates host invasion by parasitic plants.</title>
        <authorList>
            <person name="Yoshida S."/>
        </authorList>
    </citation>
    <scope>NUCLEOTIDE SEQUENCE</scope>
    <source>
        <strain evidence="2">Okayama</strain>
    </source>
</reference>
<keyword evidence="3" id="KW-1185">Reference proteome</keyword>
<dbReference type="OrthoDB" id="550575at2759"/>
<sequence>MHLPQRQDRTEVEGFGADSRASTNDSLRSMQEMSCVVERPLSCTVPTMRRCSLGCKLSLPRSRAGASLVAQDDEILLKILSKLPKSQRDSNFLVSKRWLNLQGRLVRSVKLLDWDFLLSGKKDCFFNENFVLGADEVDKGLRVLAKECPNLRILMVVNCSEMGLLGLAENCPTLQELELLKCSDQVLRGIAACQNLQILRLTGIVDGLYDSLVSDVGLTILAQGCKSLVKLELSGCKGSYEGIKAIGQCCQMLEELTFRNHRMEDGWLSALSCCENLKSLRFISCKGIDGDDELDEDLGTCGAVERVYLEKCQLRDKMKLRALFVVCCNVRKVVIKNCWGLNDDMFTASSVLRFLSLEGCSMLTTHGLESVITCWNELQSLKVYSCNNIKDCEVNPALSSVFSALKDLKWKPDTKSLISVNLDGTGMGKKGGKFFKKSHDWKSLPGS</sequence>
<evidence type="ECO:0000313" key="2">
    <source>
        <dbReference type="EMBL" id="GFQ04707.1"/>
    </source>
</evidence>
<dbReference type="GO" id="GO:0019005">
    <property type="term" value="C:SCF ubiquitin ligase complex"/>
    <property type="evidence" value="ECO:0007669"/>
    <property type="project" value="TreeGrafter"/>
</dbReference>
<organism evidence="2 3">
    <name type="scientific">Phtheirospermum japonicum</name>
    <dbReference type="NCBI Taxonomy" id="374723"/>
    <lineage>
        <taxon>Eukaryota</taxon>
        <taxon>Viridiplantae</taxon>
        <taxon>Streptophyta</taxon>
        <taxon>Embryophyta</taxon>
        <taxon>Tracheophyta</taxon>
        <taxon>Spermatophyta</taxon>
        <taxon>Magnoliopsida</taxon>
        <taxon>eudicotyledons</taxon>
        <taxon>Gunneridae</taxon>
        <taxon>Pentapetalae</taxon>
        <taxon>asterids</taxon>
        <taxon>lamiids</taxon>
        <taxon>Lamiales</taxon>
        <taxon>Orobanchaceae</taxon>
        <taxon>Orobanchaceae incertae sedis</taxon>
        <taxon>Phtheirospermum</taxon>
    </lineage>
</organism>
<evidence type="ECO:0000313" key="3">
    <source>
        <dbReference type="Proteomes" id="UP000653305"/>
    </source>
</evidence>
<feature type="compositionally biased region" description="Basic and acidic residues" evidence="1">
    <location>
        <begin position="1"/>
        <end position="12"/>
    </location>
</feature>
<dbReference type="AlphaFoldDB" id="A0A830CZG6"/>
<gene>
    <name evidence="2" type="ORF">PHJA_002614700</name>
</gene>
<dbReference type="PANTHER" id="PTHR13318">
    <property type="entry name" value="PARTNER OF PAIRED, ISOFORM B-RELATED"/>
    <property type="match status" value="1"/>
</dbReference>
<proteinExistence type="predicted"/>
<dbReference type="SUPFAM" id="SSF52058">
    <property type="entry name" value="L domain-like"/>
    <property type="match status" value="1"/>
</dbReference>
<protein>
    <submittedName>
        <fullName evidence="2">F-box protein at5g51380</fullName>
    </submittedName>
</protein>
<feature type="region of interest" description="Disordered" evidence="1">
    <location>
        <begin position="1"/>
        <end position="26"/>
    </location>
</feature>
<evidence type="ECO:0000256" key="1">
    <source>
        <dbReference type="SAM" id="MobiDB-lite"/>
    </source>
</evidence>
<comment type="caution">
    <text evidence="2">The sequence shown here is derived from an EMBL/GenBank/DDBJ whole genome shotgun (WGS) entry which is preliminary data.</text>
</comment>
<name>A0A830CZG6_9LAMI</name>
<accession>A0A830CZG6</accession>
<dbReference type="Gene3D" id="3.80.10.10">
    <property type="entry name" value="Ribonuclease Inhibitor"/>
    <property type="match status" value="2"/>
</dbReference>
<dbReference type="PANTHER" id="PTHR13318:SF124">
    <property type="entry name" value="F-BOX DOMAIN-CONTAINING PROTEIN"/>
    <property type="match status" value="1"/>
</dbReference>
<dbReference type="InterPro" id="IPR032675">
    <property type="entry name" value="LRR_dom_sf"/>
</dbReference>
<dbReference type="Proteomes" id="UP000653305">
    <property type="component" value="Unassembled WGS sequence"/>
</dbReference>